<dbReference type="RefSeq" id="WP_007200896.1">
    <property type="nucleotide sequence ID" value="NZ_AKKV01000020.1"/>
</dbReference>
<protein>
    <recommendedName>
        <fullName evidence="1">Peptidase C39-like domain-containing protein</fullName>
    </recommendedName>
</protein>
<evidence type="ECO:0000259" key="1">
    <source>
        <dbReference type="Pfam" id="PF13529"/>
    </source>
</evidence>
<evidence type="ECO:0000313" key="3">
    <source>
        <dbReference type="Proteomes" id="UP000004080"/>
    </source>
</evidence>
<dbReference type="Pfam" id="PF13529">
    <property type="entry name" value="Peptidase_C39_2"/>
    <property type="match status" value="1"/>
</dbReference>
<organism evidence="2 3">
    <name type="scientific">Fictibacillus macauensis ZFHKF-1</name>
    <dbReference type="NCBI Taxonomy" id="1196324"/>
    <lineage>
        <taxon>Bacteria</taxon>
        <taxon>Bacillati</taxon>
        <taxon>Bacillota</taxon>
        <taxon>Bacilli</taxon>
        <taxon>Bacillales</taxon>
        <taxon>Fictibacillaceae</taxon>
        <taxon>Fictibacillus</taxon>
    </lineage>
</organism>
<dbReference type="Proteomes" id="UP000004080">
    <property type="component" value="Unassembled WGS sequence"/>
</dbReference>
<name>I8J4J8_9BACL</name>
<dbReference type="EMBL" id="AKKV01000020">
    <property type="protein sequence ID" value="EIT86701.1"/>
    <property type="molecule type" value="Genomic_DNA"/>
</dbReference>
<feature type="domain" description="Peptidase C39-like" evidence="1">
    <location>
        <begin position="4"/>
        <end position="126"/>
    </location>
</feature>
<dbReference type="PATRIC" id="fig|1196324.3.peg.807"/>
<dbReference type="Gene3D" id="3.90.70.10">
    <property type="entry name" value="Cysteine proteinases"/>
    <property type="match status" value="1"/>
</dbReference>
<dbReference type="InterPro" id="IPR039564">
    <property type="entry name" value="Peptidase_C39-like"/>
</dbReference>
<evidence type="ECO:0000313" key="2">
    <source>
        <dbReference type="EMBL" id="EIT86701.1"/>
    </source>
</evidence>
<proteinExistence type="predicted"/>
<comment type="caution">
    <text evidence="2">The sequence shown here is derived from an EMBL/GenBank/DDBJ whole genome shotgun (WGS) entry which is preliminary data.</text>
</comment>
<sequence length="165" mass="18744">MDPKRYSQEKTSWCWVAGTQIVIDYLKDEYHTQCTYYKWGKNKSSCSGNEGGDFYKDVANAFIGAKVQRGVVVSSGASLLTIREEIDKKRPLLARIGWKSKGKLNGAGHAIVIRGYNTDGDQAHYLWIKDGDNDTDYTSEYATKSISWLKNNNQFSWTHTRLQMG</sequence>
<gene>
    <name evidence="2" type="ORF">A374_03984</name>
</gene>
<keyword evidence="3" id="KW-1185">Reference proteome</keyword>
<dbReference type="AlphaFoldDB" id="I8J4J8"/>
<dbReference type="eggNOG" id="COG3271">
    <property type="taxonomic scope" value="Bacteria"/>
</dbReference>
<accession>I8J4J8</accession>
<reference evidence="2 3" key="1">
    <citation type="journal article" date="2012" name="J. Bacteriol.">
        <title>Genome of Bacillus macauensis ZFHKF-1, a Long-Chain-Forming Bacterium.</title>
        <authorList>
            <person name="Cai L."/>
            <person name="Zhang T."/>
        </authorList>
    </citation>
    <scope>NUCLEOTIDE SEQUENCE [LARGE SCALE GENOMIC DNA]</scope>
    <source>
        <strain evidence="2 3">ZFHKF-1</strain>
    </source>
</reference>